<keyword evidence="2" id="KW-0677">Repeat</keyword>
<dbReference type="PROSITE" id="PS00107">
    <property type="entry name" value="PROTEIN_KINASE_ATP"/>
    <property type="match status" value="1"/>
</dbReference>
<feature type="region of interest" description="Disordered" evidence="7">
    <location>
        <begin position="439"/>
        <end position="467"/>
    </location>
</feature>
<name>A0A518B9I5_9BACT</name>
<dbReference type="KEGG" id="knv:Pan216_45250"/>
<feature type="compositionally biased region" description="Low complexity" evidence="7">
    <location>
        <begin position="392"/>
        <end position="405"/>
    </location>
</feature>
<organism evidence="9 10">
    <name type="scientific">Kolteria novifilia</name>
    <dbReference type="NCBI Taxonomy" id="2527975"/>
    <lineage>
        <taxon>Bacteria</taxon>
        <taxon>Pseudomonadati</taxon>
        <taxon>Planctomycetota</taxon>
        <taxon>Planctomycetia</taxon>
        <taxon>Kolteriales</taxon>
        <taxon>Kolteriaceae</taxon>
        <taxon>Kolteria</taxon>
    </lineage>
</organism>
<dbReference type="Gene3D" id="1.10.510.10">
    <property type="entry name" value="Transferase(Phosphotransferase) domain 1"/>
    <property type="match status" value="1"/>
</dbReference>
<evidence type="ECO:0000256" key="1">
    <source>
        <dbReference type="ARBA" id="ARBA00022574"/>
    </source>
</evidence>
<dbReference type="SMART" id="SM00320">
    <property type="entry name" value="WD40"/>
    <property type="match status" value="11"/>
</dbReference>
<dbReference type="EMBL" id="CP036279">
    <property type="protein sequence ID" value="QDU63644.1"/>
    <property type="molecule type" value="Genomic_DNA"/>
</dbReference>
<dbReference type="OrthoDB" id="100367at2"/>
<dbReference type="InterPro" id="IPR024977">
    <property type="entry name" value="Apc4-like_WD40_dom"/>
</dbReference>
<dbReference type="InterPro" id="IPR011009">
    <property type="entry name" value="Kinase-like_dom_sf"/>
</dbReference>
<keyword evidence="9" id="KW-0418">Kinase</keyword>
<feature type="region of interest" description="Disordered" evidence="7">
    <location>
        <begin position="371"/>
        <end position="407"/>
    </location>
</feature>
<evidence type="ECO:0000256" key="5">
    <source>
        <dbReference type="PROSITE-ProRule" id="PRU00221"/>
    </source>
</evidence>
<dbReference type="AlphaFoldDB" id="A0A518B9I5"/>
<dbReference type="InterPro" id="IPR000719">
    <property type="entry name" value="Prot_kinase_dom"/>
</dbReference>
<reference evidence="9 10" key="1">
    <citation type="submission" date="2019-02" db="EMBL/GenBank/DDBJ databases">
        <title>Deep-cultivation of Planctomycetes and their phenomic and genomic characterization uncovers novel biology.</title>
        <authorList>
            <person name="Wiegand S."/>
            <person name="Jogler M."/>
            <person name="Boedeker C."/>
            <person name="Pinto D."/>
            <person name="Vollmers J."/>
            <person name="Rivas-Marin E."/>
            <person name="Kohn T."/>
            <person name="Peeters S.H."/>
            <person name="Heuer A."/>
            <person name="Rast P."/>
            <person name="Oberbeckmann S."/>
            <person name="Bunk B."/>
            <person name="Jeske O."/>
            <person name="Meyerdierks A."/>
            <person name="Storesund J.E."/>
            <person name="Kallscheuer N."/>
            <person name="Luecker S."/>
            <person name="Lage O.M."/>
            <person name="Pohl T."/>
            <person name="Merkel B.J."/>
            <person name="Hornburger P."/>
            <person name="Mueller R.-W."/>
            <person name="Bruemmer F."/>
            <person name="Labrenz M."/>
            <person name="Spormann A.M."/>
            <person name="Op den Camp H."/>
            <person name="Overmann J."/>
            <person name="Amann R."/>
            <person name="Jetten M.S.M."/>
            <person name="Mascher T."/>
            <person name="Medema M.H."/>
            <person name="Devos D.P."/>
            <person name="Kaster A.-K."/>
            <person name="Ovreas L."/>
            <person name="Rohde M."/>
            <person name="Galperin M.Y."/>
            <person name="Jogler C."/>
        </authorList>
    </citation>
    <scope>NUCLEOTIDE SEQUENCE [LARGE SCALE GENOMIC DNA]</scope>
    <source>
        <strain evidence="9 10">Pan216</strain>
    </source>
</reference>
<dbReference type="InterPro" id="IPR019775">
    <property type="entry name" value="WD40_repeat_CS"/>
</dbReference>
<evidence type="ECO:0000313" key="9">
    <source>
        <dbReference type="EMBL" id="QDU63644.1"/>
    </source>
</evidence>
<keyword evidence="10" id="KW-1185">Reference proteome</keyword>
<proteinExistence type="predicted"/>
<dbReference type="PROSITE" id="PS00678">
    <property type="entry name" value="WD_REPEATS_1"/>
    <property type="match status" value="1"/>
</dbReference>
<dbReference type="RefSeq" id="WP_145261269.1">
    <property type="nucleotide sequence ID" value="NZ_CP036279.1"/>
</dbReference>
<dbReference type="PANTHER" id="PTHR44019">
    <property type="entry name" value="WD REPEAT-CONTAINING PROTEIN 55"/>
    <property type="match status" value="1"/>
</dbReference>
<protein>
    <submittedName>
        <fullName evidence="9">Serine/threonine-protein kinase PrkC</fullName>
        <ecNumber evidence="9">2.7.11.1</ecNumber>
    </submittedName>
</protein>
<dbReference type="InterPro" id="IPR050505">
    <property type="entry name" value="WDR55/POC1"/>
</dbReference>
<dbReference type="PROSITE" id="PS50082">
    <property type="entry name" value="WD_REPEATS_2"/>
    <property type="match status" value="1"/>
</dbReference>
<dbReference type="PROSITE" id="PS50294">
    <property type="entry name" value="WD_REPEATS_REGION"/>
    <property type="match status" value="1"/>
</dbReference>
<dbReference type="PANTHER" id="PTHR44019:SF8">
    <property type="entry name" value="POC1 CENTRIOLAR PROTEIN HOMOLOG"/>
    <property type="match status" value="1"/>
</dbReference>
<keyword evidence="9" id="KW-0808">Transferase</keyword>
<evidence type="ECO:0000313" key="10">
    <source>
        <dbReference type="Proteomes" id="UP000317093"/>
    </source>
</evidence>
<dbReference type="PROSITE" id="PS00108">
    <property type="entry name" value="PROTEIN_KINASE_ST"/>
    <property type="match status" value="1"/>
</dbReference>
<keyword evidence="4 6" id="KW-0067">ATP-binding</keyword>
<evidence type="ECO:0000256" key="4">
    <source>
        <dbReference type="ARBA" id="ARBA00022840"/>
    </source>
</evidence>
<dbReference type="InterPro" id="IPR008271">
    <property type="entry name" value="Ser/Thr_kinase_AS"/>
</dbReference>
<dbReference type="GO" id="GO:0004674">
    <property type="term" value="F:protein serine/threonine kinase activity"/>
    <property type="evidence" value="ECO:0007669"/>
    <property type="project" value="UniProtKB-EC"/>
</dbReference>
<dbReference type="SUPFAM" id="SSF82171">
    <property type="entry name" value="DPP6 N-terminal domain-like"/>
    <property type="match status" value="1"/>
</dbReference>
<dbReference type="Pfam" id="PF00400">
    <property type="entry name" value="WD40"/>
    <property type="match status" value="2"/>
</dbReference>
<dbReference type="Proteomes" id="UP000317093">
    <property type="component" value="Chromosome"/>
</dbReference>
<dbReference type="SUPFAM" id="SSF56112">
    <property type="entry name" value="Protein kinase-like (PK-like)"/>
    <property type="match status" value="1"/>
</dbReference>
<dbReference type="GO" id="GO:0005524">
    <property type="term" value="F:ATP binding"/>
    <property type="evidence" value="ECO:0007669"/>
    <property type="project" value="UniProtKB-UniRule"/>
</dbReference>
<dbReference type="EC" id="2.7.11.1" evidence="9"/>
<feature type="binding site" evidence="6">
    <location>
        <position position="99"/>
    </location>
    <ligand>
        <name>ATP</name>
        <dbReference type="ChEBI" id="CHEBI:30616"/>
    </ligand>
</feature>
<accession>A0A518B9I5</accession>
<feature type="compositionally biased region" description="Basic and acidic residues" evidence="7">
    <location>
        <begin position="375"/>
        <end position="391"/>
    </location>
</feature>
<dbReference type="PROSITE" id="PS50011">
    <property type="entry name" value="PROTEIN_KINASE_DOM"/>
    <property type="match status" value="1"/>
</dbReference>
<dbReference type="CDD" id="cd14014">
    <property type="entry name" value="STKc_PknB_like"/>
    <property type="match status" value="1"/>
</dbReference>
<keyword evidence="3 6" id="KW-0547">Nucleotide-binding</keyword>
<dbReference type="InterPro" id="IPR001680">
    <property type="entry name" value="WD40_rpt"/>
</dbReference>
<dbReference type="Pfam" id="PF00069">
    <property type="entry name" value="Pkinase"/>
    <property type="match status" value="1"/>
</dbReference>
<gene>
    <name evidence="9" type="primary">prkC_15</name>
    <name evidence="9" type="ORF">Pan216_45250</name>
</gene>
<keyword evidence="1 5" id="KW-0853">WD repeat</keyword>
<evidence type="ECO:0000256" key="3">
    <source>
        <dbReference type="ARBA" id="ARBA00022741"/>
    </source>
</evidence>
<dbReference type="InterPro" id="IPR011047">
    <property type="entry name" value="Quinoprotein_ADH-like_sf"/>
</dbReference>
<dbReference type="InterPro" id="IPR017441">
    <property type="entry name" value="Protein_kinase_ATP_BS"/>
</dbReference>
<dbReference type="SMART" id="SM00220">
    <property type="entry name" value="S_TKc"/>
    <property type="match status" value="1"/>
</dbReference>
<evidence type="ECO:0000256" key="2">
    <source>
        <dbReference type="ARBA" id="ARBA00022737"/>
    </source>
</evidence>
<evidence type="ECO:0000256" key="6">
    <source>
        <dbReference type="PROSITE-ProRule" id="PRU10141"/>
    </source>
</evidence>
<dbReference type="Pfam" id="PF12894">
    <property type="entry name" value="ANAPC4_WD40"/>
    <property type="match status" value="1"/>
</dbReference>
<sequence length="1092" mass="118147">MPPTLDDFAQQILSTGLVELEELRALRAGLPENATAEALGKRLVTDGKLTSYQASMIYQGRGKNLSIGDYVLVDKLGKGGMGVVFRAYHRHMDREVALKVLPSSAVGTKEKVQRFRREVKAAAKLFHQNVVTALDASESRGIHYLVTELVEGPNLTDLVDKRGPLTVPDAIKAIIDAGRGLAYAHDKGIVHRDVKPGNMLIDPDGVVKVLDMGLARFESEVAEEADEKLTVSGMVLGTIDYIAPEQATSTKAADARADIYSLGCTLHYLLIGRAIYKGVTPYQKIRAHVYEPTPKLSELRADVPKSLDAIFERMVAKDPSDRYQSMNEVVAELESCLNATATISLAKDSAATSTIDAVKWLQVVSATAGAPTEEIDSRTDERTQESLRSSDYDSSVDVATSSDSSPLHRRRAGWVLPTVIGSLVIVIGMLATRLIANSRQRDRGETGRVTAAPERSSSVLNESGLAGDPDTVAPVEISLPMADPPIGADIPFEGALGGAPTAFWGRVTTLAYNRRGTIFVASGMDGQVRLGDASKGRWLRSLPVRFSGWHQSAAFSPSEEVVAVADSMSIHLFDSHSGELIRTFNHEGGKAASLAYSPDGRKLAVGQFDGSVTLVSAETGQQLVEPGGGGTARNWQIVFSPDGETLATINSKGVRLRGVNHWKAPVTSFATDSLIGGIAFSPTDSRRLLVGVGPVARWWDVKTRRRLFEWTSDSSFYCVALWPDGQTVVSGDSLGNIRRWEATSGELLWEQNISTAPCVSVAVRPDGREIIAGTGSGSLAILDGDSGRIRVRSGASKREGPEAIHFSPDGRLLGIENMGEDSLLRDLSTKEALHRFKKTGPLQSVAFDPDGRLIAISGRDQSVSLWETDSGTRLQQLRSPFGMEDLCFSPDGRWLAGRTSRLVLLWDVGNSMARRQFDRHRASSLTFTADSTYLLVGSGSGNIHAMDVATSKEEHLLEGHGRPVDRLAVTGSPPMLVSATDGMGSDLIRTWDLSTWKSTGPLGDVHYKPQIAYSPDGRLLAVTVAGRIELWKPTSRVRILSYRVGPSKGDFRSVHFSPDGKRLATLNPNGTVYLFDLAKDPKLDGYIGRERD</sequence>
<dbReference type="InterPro" id="IPR015943">
    <property type="entry name" value="WD40/YVTN_repeat-like_dom_sf"/>
</dbReference>
<dbReference type="SUPFAM" id="SSF50998">
    <property type="entry name" value="Quinoprotein alcohol dehydrogenase-like"/>
    <property type="match status" value="1"/>
</dbReference>
<dbReference type="Gene3D" id="2.130.10.10">
    <property type="entry name" value="YVTN repeat-like/Quinoprotein amine dehydrogenase"/>
    <property type="match status" value="3"/>
</dbReference>
<evidence type="ECO:0000256" key="7">
    <source>
        <dbReference type="SAM" id="MobiDB-lite"/>
    </source>
</evidence>
<feature type="repeat" description="WD" evidence="5">
    <location>
        <begin position="842"/>
        <end position="876"/>
    </location>
</feature>
<feature type="domain" description="Protein kinase" evidence="8">
    <location>
        <begin position="70"/>
        <end position="337"/>
    </location>
</feature>
<dbReference type="Gene3D" id="3.30.200.20">
    <property type="entry name" value="Phosphorylase Kinase, domain 1"/>
    <property type="match status" value="1"/>
</dbReference>
<evidence type="ECO:0000259" key="8">
    <source>
        <dbReference type="PROSITE" id="PS50011"/>
    </source>
</evidence>